<evidence type="ECO:0000313" key="2">
    <source>
        <dbReference type="EMBL" id="ODV61867.1"/>
    </source>
</evidence>
<dbReference type="RefSeq" id="XP_020048174.1">
    <property type="nucleotide sequence ID" value="XM_020192944.1"/>
</dbReference>
<dbReference type="AlphaFoldDB" id="A0A1D2VK20"/>
<dbReference type="PROSITE" id="PS51421">
    <property type="entry name" value="RAS"/>
    <property type="match status" value="1"/>
</dbReference>
<organism evidence="2 3">
    <name type="scientific">Ascoidea rubescens DSM 1968</name>
    <dbReference type="NCBI Taxonomy" id="1344418"/>
    <lineage>
        <taxon>Eukaryota</taxon>
        <taxon>Fungi</taxon>
        <taxon>Dikarya</taxon>
        <taxon>Ascomycota</taxon>
        <taxon>Saccharomycotina</taxon>
        <taxon>Saccharomycetes</taxon>
        <taxon>Ascoideaceae</taxon>
        <taxon>Ascoidea</taxon>
    </lineage>
</organism>
<keyword evidence="3" id="KW-1185">Reference proteome</keyword>
<proteinExistence type="inferred from homology"/>
<dbReference type="GO" id="GO:0003924">
    <property type="term" value="F:GTPase activity"/>
    <property type="evidence" value="ECO:0007669"/>
    <property type="project" value="InterPro"/>
</dbReference>
<dbReference type="InterPro" id="IPR005225">
    <property type="entry name" value="Small_GTP-bd"/>
</dbReference>
<name>A0A1D2VK20_9ASCO</name>
<sequence length="277" mass="31466">MSEQLNESPSSDTSLTKRFGTFKLVMLGESNVGKSSIIQRFTKNMFDLHQEATIGAAFITKIFQINQIEKGYVSKIKYEIWDTAGQERYKSLTPMYYRNSNIAIIVFDLLDHESFKKAKDWINELNFYNDTNGTSQKYNTRTSGGENSHDVVDGNDSDDENNFIIALVGNKMDLVNKSNSHKAISQTEINEFVKEKNYLYIDVSAKTGKNILKLFEDLIPNKISSKLFITENDILVDHKNAKKSAKKKILSDDLINLNDGFIDIDTSNNSKKSSCFC</sequence>
<comment type="similarity">
    <text evidence="1">Belongs to the small GTPase superfamily. Rab family.</text>
</comment>
<evidence type="ECO:0000256" key="1">
    <source>
        <dbReference type="ARBA" id="ARBA00006270"/>
    </source>
</evidence>
<dbReference type="SMART" id="SM00175">
    <property type="entry name" value="RAB"/>
    <property type="match status" value="1"/>
</dbReference>
<dbReference type="Gene3D" id="3.40.50.300">
    <property type="entry name" value="P-loop containing nucleotide triphosphate hydrolases"/>
    <property type="match status" value="1"/>
</dbReference>
<dbReference type="PROSITE" id="PS51419">
    <property type="entry name" value="RAB"/>
    <property type="match status" value="1"/>
</dbReference>
<dbReference type="SUPFAM" id="SSF52540">
    <property type="entry name" value="P-loop containing nucleoside triphosphate hydrolases"/>
    <property type="match status" value="1"/>
</dbReference>
<dbReference type="STRING" id="1344418.A0A1D2VK20"/>
<gene>
    <name evidence="2" type="ORF">ASCRUDRAFT_75135</name>
</gene>
<dbReference type="Pfam" id="PF08477">
    <property type="entry name" value="Roc"/>
    <property type="match status" value="1"/>
</dbReference>
<dbReference type="SMART" id="SM00173">
    <property type="entry name" value="RAS"/>
    <property type="match status" value="1"/>
</dbReference>
<dbReference type="PRINTS" id="PR00449">
    <property type="entry name" value="RASTRNSFRMNG"/>
</dbReference>
<dbReference type="InterPro" id="IPR050209">
    <property type="entry name" value="Rab_GTPases_membrane_traffic"/>
</dbReference>
<dbReference type="PANTHER" id="PTHR47979">
    <property type="entry name" value="DRAB11-RELATED"/>
    <property type="match status" value="1"/>
</dbReference>
<dbReference type="InterPro" id="IPR001806">
    <property type="entry name" value="Small_GTPase"/>
</dbReference>
<dbReference type="OrthoDB" id="63533at2759"/>
<dbReference type="SMART" id="SM00174">
    <property type="entry name" value="RHO"/>
    <property type="match status" value="1"/>
</dbReference>
<dbReference type="InterPro" id="IPR027417">
    <property type="entry name" value="P-loop_NTPase"/>
</dbReference>
<dbReference type="SMART" id="SM00176">
    <property type="entry name" value="RAN"/>
    <property type="match status" value="1"/>
</dbReference>
<dbReference type="GO" id="GO:0005525">
    <property type="term" value="F:GTP binding"/>
    <property type="evidence" value="ECO:0007669"/>
    <property type="project" value="InterPro"/>
</dbReference>
<reference evidence="3" key="1">
    <citation type="submission" date="2016-05" db="EMBL/GenBank/DDBJ databases">
        <title>Comparative genomics of biotechnologically important yeasts.</title>
        <authorList>
            <consortium name="DOE Joint Genome Institute"/>
            <person name="Riley R."/>
            <person name="Haridas S."/>
            <person name="Wolfe K.H."/>
            <person name="Lopes M.R."/>
            <person name="Hittinger C.T."/>
            <person name="Goker M."/>
            <person name="Salamov A."/>
            <person name="Wisecaver J."/>
            <person name="Long T.M."/>
            <person name="Aerts A.L."/>
            <person name="Barry K."/>
            <person name="Choi C."/>
            <person name="Clum A."/>
            <person name="Coughlan A.Y."/>
            <person name="Deshpande S."/>
            <person name="Douglass A.P."/>
            <person name="Hanson S.J."/>
            <person name="Klenk H.-P."/>
            <person name="Labutti K."/>
            <person name="Lapidus A."/>
            <person name="Lindquist E."/>
            <person name="Lipzen A."/>
            <person name="Meier-Kolthoff J.P."/>
            <person name="Ohm R.A."/>
            <person name="Otillar R.P."/>
            <person name="Pangilinan J."/>
            <person name="Peng Y."/>
            <person name="Rokas A."/>
            <person name="Rosa C.A."/>
            <person name="Scheuner C."/>
            <person name="Sibirny A.A."/>
            <person name="Slot J.C."/>
            <person name="Stielow J.B."/>
            <person name="Sun H."/>
            <person name="Kurtzman C.P."/>
            <person name="Blackwell M."/>
            <person name="Grigoriev I.V."/>
            <person name="Jeffries T.W."/>
        </authorList>
    </citation>
    <scope>NUCLEOTIDE SEQUENCE [LARGE SCALE GENOMIC DNA]</scope>
    <source>
        <strain evidence="3">DSM 1968</strain>
    </source>
</reference>
<dbReference type="GeneID" id="30966580"/>
<dbReference type="NCBIfam" id="TIGR00231">
    <property type="entry name" value="small_GTP"/>
    <property type="match status" value="1"/>
</dbReference>
<protein>
    <submittedName>
        <fullName evidence="2">Ras-domain-containing protein</fullName>
    </submittedName>
</protein>
<accession>A0A1D2VK20</accession>
<dbReference type="InParanoid" id="A0A1D2VK20"/>
<dbReference type="FunFam" id="3.40.50.300:FF:001447">
    <property type="entry name" value="Ras-related protein Rab-1B"/>
    <property type="match status" value="1"/>
</dbReference>
<dbReference type="Proteomes" id="UP000095038">
    <property type="component" value="Unassembled WGS sequence"/>
</dbReference>
<dbReference type="Pfam" id="PF00071">
    <property type="entry name" value="Ras"/>
    <property type="match status" value="1"/>
</dbReference>
<evidence type="ECO:0000313" key="3">
    <source>
        <dbReference type="Proteomes" id="UP000095038"/>
    </source>
</evidence>
<dbReference type="EMBL" id="KV454478">
    <property type="protein sequence ID" value="ODV61867.1"/>
    <property type="molecule type" value="Genomic_DNA"/>
</dbReference>